<gene>
    <name evidence="1" type="ORF">RRG08_014532</name>
</gene>
<sequence length="185" mass="21057">MLDSACFTHRTGQLEECTTRPASHTELVSWRNERLDLLHTQNWSVGGMHDSTCFTHRTGQLEECLTRPASHTELVSWRNARLGLLHTQNWSVGGMLDSTCFTHRTGQLEECLTRPASHTELSAWPDNYDPFSFYIPVHREKNKGRAAVEFETVDHNHHLKLYCGPVSRAEAKSGKSECMHIASRP</sequence>
<dbReference type="EMBL" id="JAWDGP010001005">
    <property type="protein sequence ID" value="KAK3795722.1"/>
    <property type="molecule type" value="Genomic_DNA"/>
</dbReference>
<name>A0AAE1E6F5_9GAST</name>
<dbReference type="AlphaFoldDB" id="A0AAE1E6F5"/>
<evidence type="ECO:0000313" key="2">
    <source>
        <dbReference type="Proteomes" id="UP001283361"/>
    </source>
</evidence>
<protein>
    <submittedName>
        <fullName evidence="1">Uncharacterized protein</fullName>
    </submittedName>
</protein>
<proteinExistence type="predicted"/>
<comment type="caution">
    <text evidence="1">The sequence shown here is derived from an EMBL/GenBank/DDBJ whole genome shotgun (WGS) entry which is preliminary data.</text>
</comment>
<evidence type="ECO:0000313" key="1">
    <source>
        <dbReference type="EMBL" id="KAK3795722.1"/>
    </source>
</evidence>
<accession>A0AAE1E6F5</accession>
<organism evidence="1 2">
    <name type="scientific">Elysia crispata</name>
    <name type="common">lettuce slug</name>
    <dbReference type="NCBI Taxonomy" id="231223"/>
    <lineage>
        <taxon>Eukaryota</taxon>
        <taxon>Metazoa</taxon>
        <taxon>Spiralia</taxon>
        <taxon>Lophotrochozoa</taxon>
        <taxon>Mollusca</taxon>
        <taxon>Gastropoda</taxon>
        <taxon>Heterobranchia</taxon>
        <taxon>Euthyneura</taxon>
        <taxon>Panpulmonata</taxon>
        <taxon>Sacoglossa</taxon>
        <taxon>Placobranchoidea</taxon>
        <taxon>Plakobranchidae</taxon>
        <taxon>Elysia</taxon>
    </lineage>
</organism>
<keyword evidence="2" id="KW-1185">Reference proteome</keyword>
<dbReference type="Proteomes" id="UP001283361">
    <property type="component" value="Unassembled WGS sequence"/>
</dbReference>
<reference evidence="1" key="1">
    <citation type="journal article" date="2023" name="G3 (Bethesda)">
        <title>A reference genome for the long-term kleptoplast-retaining sea slug Elysia crispata morphotype clarki.</title>
        <authorList>
            <person name="Eastman K.E."/>
            <person name="Pendleton A.L."/>
            <person name="Shaikh M.A."/>
            <person name="Suttiyut T."/>
            <person name="Ogas R."/>
            <person name="Tomko P."/>
            <person name="Gavelis G."/>
            <person name="Widhalm J.R."/>
            <person name="Wisecaver J.H."/>
        </authorList>
    </citation>
    <scope>NUCLEOTIDE SEQUENCE</scope>
    <source>
        <strain evidence="1">ECLA1</strain>
    </source>
</reference>